<reference evidence="2" key="1">
    <citation type="journal article" date="2024" name="Gigascience">
        <title>Chromosome-level genome of the poultry shaft louse Menopon gallinae provides insight into the host-switching and adaptive evolution of parasitic lice.</title>
        <authorList>
            <person name="Xu Y."/>
            <person name="Ma L."/>
            <person name="Liu S."/>
            <person name="Liang Y."/>
            <person name="Liu Q."/>
            <person name="He Z."/>
            <person name="Tian L."/>
            <person name="Duan Y."/>
            <person name="Cai W."/>
            <person name="Li H."/>
            <person name="Song F."/>
        </authorList>
    </citation>
    <scope>NUCLEOTIDE SEQUENCE</scope>
    <source>
        <strain evidence="2">Cailab_2023a</strain>
    </source>
</reference>
<feature type="compositionally biased region" description="Basic residues" evidence="1">
    <location>
        <begin position="770"/>
        <end position="783"/>
    </location>
</feature>
<organism evidence="2">
    <name type="scientific">Menopon gallinae</name>
    <name type="common">poultry shaft louse</name>
    <dbReference type="NCBI Taxonomy" id="328185"/>
    <lineage>
        <taxon>Eukaryota</taxon>
        <taxon>Metazoa</taxon>
        <taxon>Ecdysozoa</taxon>
        <taxon>Arthropoda</taxon>
        <taxon>Hexapoda</taxon>
        <taxon>Insecta</taxon>
        <taxon>Pterygota</taxon>
        <taxon>Neoptera</taxon>
        <taxon>Paraneoptera</taxon>
        <taxon>Psocodea</taxon>
        <taxon>Troctomorpha</taxon>
        <taxon>Phthiraptera</taxon>
        <taxon>Amblycera</taxon>
        <taxon>Menoponidae</taxon>
        <taxon>Menopon</taxon>
    </lineage>
</organism>
<proteinExistence type="predicted"/>
<gene>
    <name evidence="2" type="ORF">PYX00_004445</name>
</gene>
<feature type="region of interest" description="Disordered" evidence="1">
    <location>
        <begin position="16"/>
        <end position="44"/>
    </location>
</feature>
<sequence length="867" mass="95160">MSQFGNNAVLSFRLAVNQESEVKSPTEDVAETGQKEDLTSHAEGVVKMPINGGTRMLRARRKDINVKPNRRLDRKSSRGMLFENEELRMRTITINAEVEQGQHALKKLRRENEQLRREMWSLRDEYDKMEKLLRKKEEDDEDSDQEISDSDENDSQTEDAGEEEKKGEEAPGGKFENAASARAFDGLSVIDEQTEETTTQTTETGCGTGSRGGSANRTLNQVAAPAAMRMYEEHPGYPFYDSGYQPKTGRRKAFPVYENDPGYVAYGATGWPDNGYDARPASPYPYPESVQPSYQKRFQVLQNLPPVVASRVDENGWVFPNAGKADYDLFPREPGVFVGGPFLPNKSLTSPISIQIPQQMDYDVVRDRTGPDVFVSDVCAEKDRAVVDAVVGNVGAEMEKIEIGEAVDGNAKSAVSQDGNCKAVPDGKLTTAKSADEGDGDRRGATEDSVPGQNPSHKDVRPAFDSEDMARADKTSKFQSKLTVTLKTPASKPEARMPKRVPPVQVPRTYQTIGYAPKTDYRGKICGFPECRYVLPDGAVAAANLDGVPTDAEDIPVRRVQDGLGLLTEVDAAPGFGVKPIKIPPAPPPRTTSSLGNVIPDPATPVPQYRTFGKGECQFREDRPMPFPEVTRCPFSARSPTSGRAEATDAFARNPLMLSEPMATSSPTIRTLGLDDPHRRPVGIGANDESSAEDVSARRPRGVPPHLNKSVSSPSFGTFLRRKPSEHSVSSVENGATLSRQADRKISRGNPQNNVSVSSSSGLDSPTKSDRRKRRVSIKFNKKSHPEDGVERSWDSRQESAGLKHRGKLKSRHEETDVTTSERERTNSASSRASSGEGRRKLSVSSSRTYVNDDKIPWCGCWGNGCV</sequence>
<dbReference type="AlphaFoldDB" id="A0AAW2I4E9"/>
<protein>
    <submittedName>
        <fullName evidence="2">Uncharacterized protein</fullName>
    </submittedName>
</protein>
<comment type="caution">
    <text evidence="2">The sequence shown here is derived from an EMBL/GenBank/DDBJ whole genome shotgun (WGS) entry which is preliminary data.</text>
</comment>
<feature type="compositionally biased region" description="Acidic residues" evidence="1">
    <location>
        <begin position="138"/>
        <end position="162"/>
    </location>
</feature>
<feature type="compositionally biased region" description="Polar residues" evidence="1">
    <location>
        <begin position="727"/>
        <end position="740"/>
    </location>
</feature>
<feature type="region of interest" description="Disordered" evidence="1">
    <location>
        <begin position="135"/>
        <end position="179"/>
    </location>
</feature>
<feature type="compositionally biased region" description="Polar residues" evidence="1">
    <location>
        <begin position="477"/>
        <end position="488"/>
    </location>
</feature>
<feature type="compositionally biased region" description="Basic and acidic residues" evidence="1">
    <location>
        <begin position="784"/>
        <end position="798"/>
    </location>
</feature>
<feature type="compositionally biased region" description="Basic and acidic residues" evidence="1">
    <location>
        <begin position="456"/>
        <end position="476"/>
    </location>
</feature>
<feature type="compositionally biased region" description="Basic and acidic residues" evidence="1">
    <location>
        <begin position="812"/>
        <end position="826"/>
    </location>
</feature>
<feature type="region of interest" description="Disordered" evidence="1">
    <location>
        <begin position="583"/>
        <end position="610"/>
    </location>
</feature>
<dbReference type="EMBL" id="JARGDH010000002">
    <property type="protein sequence ID" value="KAL0277014.1"/>
    <property type="molecule type" value="Genomic_DNA"/>
</dbReference>
<feature type="compositionally biased region" description="Basic and acidic residues" evidence="1">
    <location>
        <begin position="434"/>
        <end position="446"/>
    </location>
</feature>
<accession>A0AAW2I4E9</accession>
<evidence type="ECO:0000256" key="1">
    <source>
        <dbReference type="SAM" id="MobiDB-lite"/>
    </source>
</evidence>
<feature type="region of interest" description="Disordered" evidence="1">
    <location>
        <begin position="413"/>
        <end position="499"/>
    </location>
</feature>
<name>A0AAW2I4E9_9NEOP</name>
<feature type="region of interest" description="Disordered" evidence="1">
    <location>
        <begin position="652"/>
        <end position="849"/>
    </location>
</feature>
<feature type="compositionally biased region" description="Low complexity" evidence="1">
    <location>
        <begin position="827"/>
        <end position="836"/>
    </location>
</feature>
<evidence type="ECO:0000313" key="2">
    <source>
        <dbReference type="EMBL" id="KAL0277014.1"/>
    </source>
</evidence>
<feature type="region of interest" description="Disordered" evidence="1">
    <location>
        <begin position="194"/>
        <end position="216"/>
    </location>
</feature>